<organism evidence="1 2">
    <name type="scientific">Prevotella intermedia</name>
    <dbReference type="NCBI Taxonomy" id="28131"/>
    <lineage>
        <taxon>Bacteria</taxon>
        <taxon>Pseudomonadati</taxon>
        <taxon>Bacteroidota</taxon>
        <taxon>Bacteroidia</taxon>
        <taxon>Bacteroidales</taxon>
        <taxon>Prevotellaceae</taxon>
        <taxon>Prevotella</taxon>
    </lineage>
</organism>
<evidence type="ECO:0000313" key="1">
    <source>
        <dbReference type="EMBL" id="PJF01388.1"/>
    </source>
</evidence>
<protein>
    <submittedName>
        <fullName evidence="1">Uncharacterized protein</fullName>
    </submittedName>
</protein>
<dbReference type="RefSeq" id="WP_100190135.1">
    <property type="nucleotide sequence ID" value="NZ_PGGD01000001.1"/>
</dbReference>
<dbReference type="EMBL" id="PGGD01000001">
    <property type="protein sequence ID" value="PJF01388.1"/>
    <property type="molecule type" value="Genomic_DNA"/>
</dbReference>
<sequence length="331" mass="37706">MKKVERASIVRVLIDLIKADLVIDECEMVLYAKLKQEYNISREDEISASSMALADAVMTLADSTPLLRISLIESFSKMSVSDGFCAEQEAQLIFALIFCLSEEFVGMTEMYSVHEPEVTIEDNQVIYVEPAFDNNINSDITNNYRSIDKEFHLAGFNFIYIPFISNHYKKTDIGLFKEIAKILAPTIPENNIPILVENLQNITTAEYCSEQLCNKLGIHNLRDVPPSLLFKISNTYVGDKLYTNFLRITIDNDVLPLTQDIVDRYIGMLISGIRFIKNTEEAHGQFMYHGFYKQLFDIYVLQRGVKSGILLDLIKGSFVLTRIIFGDNRSS</sequence>
<dbReference type="Proteomes" id="UP000228641">
    <property type="component" value="Unassembled WGS sequence"/>
</dbReference>
<dbReference type="Gene3D" id="1.10.3680.10">
    <property type="entry name" value="TerB-like"/>
    <property type="match status" value="1"/>
</dbReference>
<reference evidence="1 2" key="1">
    <citation type="submission" date="2017-11" db="EMBL/GenBank/DDBJ databases">
        <title>Genome sequencing of Prevotella intermedia KCOM 1779.</title>
        <authorList>
            <person name="Kook J.-K."/>
            <person name="Park S.-N."/>
            <person name="Lim Y.K."/>
        </authorList>
    </citation>
    <scope>NUCLEOTIDE SEQUENCE [LARGE SCALE GENOMIC DNA]</scope>
    <source>
        <strain evidence="1 2">KCOM 1779</strain>
    </source>
</reference>
<comment type="caution">
    <text evidence="1">The sequence shown here is derived from an EMBL/GenBank/DDBJ whole genome shotgun (WGS) entry which is preliminary data.</text>
</comment>
<evidence type="ECO:0000313" key="2">
    <source>
        <dbReference type="Proteomes" id="UP000228641"/>
    </source>
</evidence>
<dbReference type="AlphaFoldDB" id="A0A2M8MB02"/>
<name>A0A2M8MB02_PREIN</name>
<gene>
    <name evidence="1" type="ORF">CUB97_09235</name>
</gene>
<dbReference type="InterPro" id="IPR029024">
    <property type="entry name" value="TerB-like"/>
</dbReference>
<accession>A0A2M8MB02</accession>
<proteinExistence type="predicted"/>